<dbReference type="Pfam" id="PF08906">
    <property type="entry name" value="T6SS_Tdi1_C"/>
    <property type="match status" value="1"/>
</dbReference>
<dbReference type="InterPro" id="IPR015002">
    <property type="entry name" value="T6SS_Tdi1_C"/>
</dbReference>
<name>A0A447PM29_SALET</name>
<gene>
    <name evidence="2" type="ORF">NCTC8271_03636</name>
</gene>
<dbReference type="RefSeq" id="WP_223228940.1">
    <property type="nucleotide sequence ID" value="NZ_JBHEVZ010000055.1"/>
</dbReference>
<dbReference type="EMBL" id="LR134148">
    <property type="protein sequence ID" value="VEA39712.1"/>
    <property type="molecule type" value="Genomic_DNA"/>
</dbReference>
<accession>A0A447PM29</accession>
<feature type="domain" description="T6SS immunity protein Tdi1 C-terminal" evidence="1">
    <location>
        <begin position="47"/>
        <end position="120"/>
    </location>
</feature>
<sequence length="128" mass="14486">MHSQGAFGELYVFGESTGRNITIQPLFNQIIFVENGFMVKTIDELNSEIESFLAFSNVEEFDLFDCNDNYIFDRAVKQPGVLADNEMFGLEPAYILGGQIKIENLSKVDCQIHLMILRELPPSNIIGF</sequence>
<dbReference type="AlphaFoldDB" id="A0A447PM29"/>
<protein>
    <submittedName>
        <fullName evidence="2">Domain of uncharacterized function (DUF1851)</fullName>
    </submittedName>
</protein>
<organism evidence="2 3">
    <name type="scientific">Salmonella enterica I</name>
    <dbReference type="NCBI Taxonomy" id="59201"/>
    <lineage>
        <taxon>Bacteria</taxon>
        <taxon>Pseudomonadati</taxon>
        <taxon>Pseudomonadota</taxon>
        <taxon>Gammaproteobacteria</taxon>
        <taxon>Enterobacterales</taxon>
        <taxon>Enterobacteriaceae</taxon>
        <taxon>Salmonella</taxon>
    </lineage>
</organism>
<evidence type="ECO:0000313" key="3">
    <source>
        <dbReference type="Proteomes" id="UP000273655"/>
    </source>
</evidence>
<proteinExistence type="predicted"/>
<evidence type="ECO:0000259" key="1">
    <source>
        <dbReference type="Pfam" id="PF08906"/>
    </source>
</evidence>
<evidence type="ECO:0000313" key="2">
    <source>
        <dbReference type="EMBL" id="VEA39712.1"/>
    </source>
</evidence>
<reference evidence="2 3" key="1">
    <citation type="submission" date="2018-12" db="EMBL/GenBank/DDBJ databases">
        <authorList>
            <consortium name="Pathogen Informatics"/>
        </authorList>
    </citation>
    <scope>NUCLEOTIDE SEQUENCE [LARGE SCALE GENOMIC DNA]</scope>
    <source>
        <strain evidence="2 3">NCTC8271</strain>
    </source>
</reference>
<dbReference type="Proteomes" id="UP000273655">
    <property type="component" value="Chromosome 1"/>
</dbReference>